<dbReference type="EMBL" id="JAHZSS010000014">
    <property type="protein sequence ID" value="MBW8191735.1"/>
    <property type="molecule type" value="Genomic_DNA"/>
</dbReference>
<dbReference type="GO" id="GO:0016787">
    <property type="term" value="F:hydrolase activity"/>
    <property type="evidence" value="ECO:0007669"/>
    <property type="project" value="UniProtKB-KW"/>
</dbReference>
<accession>A0ABS7EHN9</accession>
<keyword evidence="2" id="KW-1185">Reference proteome</keyword>
<sequence length="146" mass="16852">MQAEQVSAAQQGRWGVGGGVWEALEHMDIYYVQLSYEFPEYEPLWGIRPTVLGMVSDDAEYYVAAGWLKEFSINDNWDWGFGNVVGYFSDNDMLGHHLEFYSRILVNYQLSPESFVRAEFGHLSNASIADRNPGTENLALTYHWRW</sequence>
<dbReference type="Pfam" id="PF09411">
    <property type="entry name" value="PagL"/>
    <property type="match status" value="1"/>
</dbReference>
<protein>
    <submittedName>
        <fullName evidence="1">Acyloxyacyl hydrolase</fullName>
    </submittedName>
</protein>
<name>A0ABS7EHN9_9GAMM</name>
<organism evidence="1 2">
    <name type="scientific">Neiella holothuriorum</name>
    <dbReference type="NCBI Taxonomy" id="2870530"/>
    <lineage>
        <taxon>Bacteria</taxon>
        <taxon>Pseudomonadati</taxon>
        <taxon>Pseudomonadota</taxon>
        <taxon>Gammaproteobacteria</taxon>
        <taxon>Alteromonadales</taxon>
        <taxon>Echinimonadaceae</taxon>
        <taxon>Neiella</taxon>
    </lineage>
</organism>
<evidence type="ECO:0000313" key="1">
    <source>
        <dbReference type="EMBL" id="MBW8191735.1"/>
    </source>
</evidence>
<gene>
    <name evidence="1" type="ORF">K0504_11880</name>
</gene>
<comment type="caution">
    <text evidence="1">The sequence shown here is derived from an EMBL/GenBank/DDBJ whole genome shotgun (WGS) entry which is preliminary data.</text>
</comment>
<keyword evidence="1" id="KW-0378">Hydrolase</keyword>
<dbReference type="InterPro" id="IPR018550">
    <property type="entry name" value="Lipid-A_deacylase-rel"/>
</dbReference>
<evidence type="ECO:0000313" key="2">
    <source>
        <dbReference type="Proteomes" id="UP001166251"/>
    </source>
</evidence>
<reference evidence="1" key="1">
    <citation type="submission" date="2021-07" db="EMBL/GenBank/DDBJ databases">
        <title>Neiella marina sp. nov., isolated from the intestinal content of sea cucumber Apostichopus japonicus.</title>
        <authorList>
            <person name="Bai X."/>
        </authorList>
    </citation>
    <scope>NUCLEOTIDE SEQUENCE</scope>
    <source>
        <strain evidence="1">126</strain>
    </source>
</reference>
<dbReference type="Proteomes" id="UP001166251">
    <property type="component" value="Unassembled WGS sequence"/>
</dbReference>
<proteinExistence type="predicted"/>
<dbReference type="Gene3D" id="2.40.160.20">
    <property type="match status" value="1"/>
</dbReference>